<sequence length="217" mass="24729">MNVILADDHSFILDSFKTIIIETLQSEPLELIECTSCEITFNAIQEMLSQNKSFDLAVLDYSMPPFLEQKMLTGGDLASYIKQFMPNCKVIIITAMMDGITVFEIAQKVKPEGFVFKIDLDPNNFPILLNQVMYGKIYKSTGVERMYREGWETNVLAEDYNRQILYHLAQGYMIKAMSEKIGLGEGAINKRIAKMKKALNVDNNTTLLQEAKKRSFV</sequence>
<dbReference type="RefSeq" id="WP_310027787.1">
    <property type="nucleotide sequence ID" value="NZ_JAVDVI010000015.1"/>
</dbReference>
<dbReference type="InterPro" id="IPR011006">
    <property type="entry name" value="CheY-like_superfamily"/>
</dbReference>
<comment type="caution">
    <text evidence="1">The sequence shown here is derived from an EMBL/GenBank/DDBJ whole genome shotgun (WGS) entry which is preliminary data.</text>
</comment>
<evidence type="ECO:0000313" key="1">
    <source>
        <dbReference type="EMBL" id="MDR6969071.1"/>
    </source>
</evidence>
<reference evidence="1 2" key="1">
    <citation type="submission" date="2023-07" db="EMBL/GenBank/DDBJ databases">
        <title>Sorghum-associated microbial communities from plants grown in Nebraska, USA.</title>
        <authorList>
            <person name="Schachtman D."/>
        </authorList>
    </citation>
    <scope>NUCLEOTIDE SEQUENCE [LARGE SCALE GENOMIC DNA]</scope>
    <source>
        <strain evidence="1 2">3773</strain>
    </source>
</reference>
<dbReference type="EMBL" id="JAVDVI010000015">
    <property type="protein sequence ID" value="MDR6969071.1"/>
    <property type="molecule type" value="Genomic_DNA"/>
</dbReference>
<protein>
    <submittedName>
        <fullName evidence="1">DNA-binding NarL/FixJ family response regulator</fullName>
    </submittedName>
</protein>
<organism evidence="1 2">
    <name type="scientific">Flavobacterium arsenatis</name>
    <dbReference type="NCBI Taxonomy" id="1484332"/>
    <lineage>
        <taxon>Bacteria</taxon>
        <taxon>Pseudomonadati</taxon>
        <taxon>Bacteroidota</taxon>
        <taxon>Flavobacteriia</taxon>
        <taxon>Flavobacteriales</taxon>
        <taxon>Flavobacteriaceae</taxon>
        <taxon>Flavobacterium</taxon>
    </lineage>
</organism>
<keyword evidence="1" id="KW-0238">DNA-binding</keyword>
<name>A0ABU1TT75_9FLAO</name>
<dbReference type="Gene3D" id="3.40.50.2300">
    <property type="match status" value="1"/>
</dbReference>
<dbReference type="SUPFAM" id="SSF46894">
    <property type="entry name" value="C-terminal effector domain of the bipartite response regulators"/>
    <property type="match status" value="1"/>
</dbReference>
<dbReference type="SUPFAM" id="SSF52172">
    <property type="entry name" value="CheY-like"/>
    <property type="match status" value="1"/>
</dbReference>
<evidence type="ECO:0000313" key="2">
    <source>
        <dbReference type="Proteomes" id="UP001255185"/>
    </source>
</evidence>
<gene>
    <name evidence="1" type="ORF">J2X31_003097</name>
</gene>
<dbReference type="GO" id="GO:0003677">
    <property type="term" value="F:DNA binding"/>
    <property type="evidence" value="ECO:0007669"/>
    <property type="project" value="UniProtKB-KW"/>
</dbReference>
<dbReference type="Proteomes" id="UP001255185">
    <property type="component" value="Unassembled WGS sequence"/>
</dbReference>
<keyword evidence="2" id="KW-1185">Reference proteome</keyword>
<accession>A0ABU1TT75</accession>
<dbReference type="InterPro" id="IPR016032">
    <property type="entry name" value="Sig_transdc_resp-reg_C-effctor"/>
</dbReference>
<proteinExistence type="predicted"/>